<sequence>MEQTRRDTVIELLCTGHRPAAIINLLKYPKRDGLKHHQEVEGVRDVQEEKAQAQE</sequence>
<dbReference type="EMBL" id="CP045895">
    <property type="protein sequence ID" value="QQP48990.1"/>
    <property type="molecule type" value="Genomic_DNA"/>
</dbReference>
<evidence type="ECO:0000313" key="2">
    <source>
        <dbReference type="Proteomes" id="UP000595437"/>
    </source>
</evidence>
<dbReference type="AlphaFoldDB" id="A0A7T8HGD8"/>
<reference evidence="2" key="1">
    <citation type="submission" date="2021-01" db="EMBL/GenBank/DDBJ databases">
        <title>Caligus Genome Assembly.</title>
        <authorList>
            <person name="Gallardo-Escarate C."/>
        </authorList>
    </citation>
    <scope>NUCLEOTIDE SEQUENCE [LARGE SCALE GENOMIC DNA]</scope>
</reference>
<name>A0A7T8HGD8_CALRO</name>
<dbReference type="Proteomes" id="UP000595437">
    <property type="component" value="Chromosome 6"/>
</dbReference>
<keyword evidence="2" id="KW-1185">Reference proteome</keyword>
<accession>A0A7T8HGD8</accession>
<proteinExistence type="predicted"/>
<organism evidence="1 2">
    <name type="scientific">Caligus rogercresseyi</name>
    <name type="common">Sea louse</name>
    <dbReference type="NCBI Taxonomy" id="217165"/>
    <lineage>
        <taxon>Eukaryota</taxon>
        <taxon>Metazoa</taxon>
        <taxon>Ecdysozoa</taxon>
        <taxon>Arthropoda</taxon>
        <taxon>Crustacea</taxon>
        <taxon>Multicrustacea</taxon>
        <taxon>Hexanauplia</taxon>
        <taxon>Copepoda</taxon>
        <taxon>Siphonostomatoida</taxon>
        <taxon>Caligidae</taxon>
        <taxon>Caligus</taxon>
    </lineage>
</organism>
<protein>
    <submittedName>
        <fullName evidence="1">Uncharacterized protein</fullName>
    </submittedName>
</protein>
<evidence type="ECO:0000313" key="1">
    <source>
        <dbReference type="EMBL" id="QQP48990.1"/>
    </source>
</evidence>
<gene>
    <name evidence="1" type="ORF">FKW44_009490</name>
</gene>